<evidence type="ECO:0000256" key="1">
    <source>
        <dbReference type="SAM" id="MobiDB-lite"/>
    </source>
</evidence>
<organism evidence="4 5">
    <name type="scientific">Datura stramonium</name>
    <name type="common">Jimsonweed</name>
    <name type="synonym">Common thornapple</name>
    <dbReference type="NCBI Taxonomy" id="4076"/>
    <lineage>
        <taxon>Eukaryota</taxon>
        <taxon>Viridiplantae</taxon>
        <taxon>Streptophyta</taxon>
        <taxon>Embryophyta</taxon>
        <taxon>Tracheophyta</taxon>
        <taxon>Spermatophyta</taxon>
        <taxon>Magnoliopsida</taxon>
        <taxon>eudicotyledons</taxon>
        <taxon>Gunneridae</taxon>
        <taxon>Pentapetalae</taxon>
        <taxon>asterids</taxon>
        <taxon>lamiids</taxon>
        <taxon>Solanales</taxon>
        <taxon>Solanaceae</taxon>
        <taxon>Solanoideae</taxon>
        <taxon>Datureae</taxon>
        <taxon>Datura</taxon>
    </lineage>
</organism>
<name>A0ABS8T9M6_DATST</name>
<evidence type="ECO:0000256" key="2">
    <source>
        <dbReference type="SAM" id="Phobius"/>
    </source>
</evidence>
<feature type="chain" id="PRO_5046745618" evidence="3">
    <location>
        <begin position="28"/>
        <end position="142"/>
    </location>
</feature>
<accession>A0ABS8T9M6</accession>
<dbReference type="PANTHER" id="PTHR37702">
    <property type="entry name" value="PROLINE-RICH FAMILY PROTEIN"/>
    <property type="match status" value="1"/>
</dbReference>
<keyword evidence="2" id="KW-0812">Transmembrane</keyword>
<evidence type="ECO:0000256" key="3">
    <source>
        <dbReference type="SAM" id="SignalP"/>
    </source>
</evidence>
<reference evidence="4 5" key="1">
    <citation type="journal article" date="2021" name="BMC Genomics">
        <title>Datura genome reveals duplications of psychoactive alkaloid biosynthetic genes and high mutation rate following tissue culture.</title>
        <authorList>
            <person name="Rajewski A."/>
            <person name="Carter-House D."/>
            <person name="Stajich J."/>
            <person name="Litt A."/>
        </authorList>
    </citation>
    <scope>NUCLEOTIDE SEQUENCE [LARGE SCALE GENOMIC DNA]</scope>
    <source>
        <strain evidence="4">AR-01</strain>
    </source>
</reference>
<feature type="compositionally biased region" description="Pro residues" evidence="1">
    <location>
        <begin position="41"/>
        <end position="55"/>
    </location>
</feature>
<evidence type="ECO:0000313" key="4">
    <source>
        <dbReference type="EMBL" id="MCD7468119.1"/>
    </source>
</evidence>
<keyword evidence="5" id="KW-1185">Reference proteome</keyword>
<dbReference type="Proteomes" id="UP000823775">
    <property type="component" value="Unassembled WGS sequence"/>
</dbReference>
<protein>
    <submittedName>
        <fullName evidence="4">Uncharacterized protein</fullName>
    </submittedName>
</protein>
<feature type="transmembrane region" description="Helical" evidence="2">
    <location>
        <begin position="122"/>
        <end position="141"/>
    </location>
</feature>
<dbReference type="PANTHER" id="PTHR37702:SF1">
    <property type="entry name" value="HYDROXYPROLINE-RICH GLYCOPROTEIN FAMILY PROTEIN"/>
    <property type="match status" value="1"/>
</dbReference>
<keyword evidence="2" id="KW-0472">Membrane</keyword>
<dbReference type="EMBL" id="JACEIK010001297">
    <property type="protein sequence ID" value="MCD7468119.1"/>
    <property type="molecule type" value="Genomic_DNA"/>
</dbReference>
<gene>
    <name evidence="4" type="ORF">HAX54_005930</name>
</gene>
<keyword evidence="2" id="KW-1133">Transmembrane helix</keyword>
<sequence>MFTKFLSVLLLFIFSLFLNFMARSTSGQECPYPCYPPPTGPGNNPPVAVTPPSPPQESYYNNYPPPSGGGYNNLPYYNPPPNGFVNGLVPPPPDPILPWWPYRYRNRPDQFSSSLSIQESTTAMMITIIVPLLSMFFTLLFH</sequence>
<comment type="caution">
    <text evidence="4">The sequence shown here is derived from an EMBL/GenBank/DDBJ whole genome shotgun (WGS) entry which is preliminary data.</text>
</comment>
<keyword evidence="3" id="KW-0732">Signal</keyword>
<feature type="region of interest" description="Disordered" evidence="1">
    <location>
        <begin position="41"/>
        <end position="62"/>
    </location>
</feature>
<feature type="signal peptide" evidence="3">
    <location>
        <begin position="1"/>
        <end position="27"/>
    </location>
</feature>
<evidence type="ECO:0000313" key="5">
    <source>
        <dbReference type="Proteomes" id="UP000823775"/>
    </source>
</evidence>
<proteinExistence type="predicted"/>